<keyword evidence="2" id="KW-0413">Isomerase</keyword>
<accession>A0A2N9BCT1</accession>
<protein>
    <submittedName>
        <fullName evidence="2">Ketosteroid isomerase-related protein</fullName>
    </submittedName>
</protein>
<proteinExistence type="predicted"/>
<dbReference type="EMBL" id="LT963352">
    <property type="protein sequence ID" value="SOR81192.1"/>
    <property type="molecule type" value="Genomic_DNA"/>
</dbReference>
<reference evidence="3" key="1">
    <citation type="submission" date="2017-11" db="EMBL/GenBank/DDBJ databases">
        <authorList>
            <person name="Wibberg D."/>
        </authorList>
    </citation>
    <scope>NUCLEOTIDE SEQUENCE [LARGE SCALE GENOMIC DNA]</scope>
</reference>
<dbReference type="GO" id="GO:0016853">
    <property type="term" value="F:isomerase activity"/>
    <property type="evidence" value="ECO:0007669"/>
    <property type="project" value="UniProtKB-KW"/>
</dbReference>
<dbReference type="AlphaFoldDB" id="A0A2N9BCT1"/>
<dbReference type="Pfam" id="PF12680">
    <property type="entry name" value="SnoaL_2"/>
    <property type="match status" value="2"/>
</dbReference>
<gene>
    <name evidence="2" type="ORF">SCNRRL3882_4644</name>
</gene>
<evidence type="ECO:0000259" key="1">
    <source>
        <dbReference type="Pfam" id="PF12680"/>
    </source>
</evidence>
<dbReference type="SUPFAM" id="SSF54427">
    <property type="entry name" value="NTF2-like"/>
    <property type="match status" value="2"/>
</dbReference>
<dbReference type="InterPro" id="IPR032710">
    <property type="entry name" value="NTF2-like_dom_sf"/>
</dbReference>
<feature type="domain" description="SnoaL-like" evidence="1">
    <location>
        <begin position="153"/>
        <end position="258"/>
    </location>
</feature>
<keyword evidence="3" id="KW-1185">Reference proteome</keyword>
<sequence length="276" mass="30483">MPFDYAAYEEAFNAGDDDALVERYFTEDARFSGSSVDLRGREEIRAFLHQAHDGIRETMRPQVVTRSGTHVAAEIDTDFQATEDRPDFVFGPLARGELTTVKFFVTYELDPAGEKIAALRAATWKAGQGVSPAPTRITPTAAGRRAFLDYLISLSTANTERFPLFYADDIELTLPSVGVLRGPDAVAAFYRKMFQTVRENVTAHAVIIDKHGIALEATTRITAVVDAPDFPVGPLRQGESVENDYFIHYGLHDGRINRIDLAPRGELRGPFVAESA</sequence>
<dbReference type="OrthoDB" id="459617at2"/>
<dbReference type="Proteomes" id="UP000235464">
    <property type="component" value="Chromosome I"/>
</dbReference>
<evidence type="ECO:0000313" key="3">
    <source>
        <dbReference type="Proteomes" id="UP000235464"/>
    </source>
</evidence>
<evidence type="ECO:0000313" key="2">
    <source>
        <dbReference type="EMBL" id="SOR81192.1"/>
    </source>
</evidence>
<name>A0A2N9BCT1_STRCX</name>
<dbReference type="RefSeq" id="WP_010035462.1">
    <property type="nucleotide sequence ID" value="NZ_LT962942.1"/>
</dbReference>
<dbReference type="Gene3D" id="3.10.450.50">
    <property type="match status" value="2"/>
</dbReference>
<feature type="domain" description="SnoaL-like" evidence="1">
    <location>
        <begin position="7"/>
        <end position="117"/>
    </location>
</feature>
<organism evidence="2 3">
    <name type="scientific">Streptomyces chartreusis NRRL 3882</name>
    <dbReference type="NCBI Taxonomy" id="1079985"/>
    <lineage>
        <taxon>Bacteria</taxon>
        <taxon>Bacillati</taxon>
        <taxon>Actinomycetota</taxon>
        <taxon>Actinomycetes</taxon>
        <taxon>Kitasatosporales</taxon>
        <taxon>Streptomycetaceae</taxon>
        <taxon>Streptomyces</taxon>
    </lineage>
</organism>
<dbReference type="InterPro" id="IPR037401">
    <property type="entry name" value="SnoaL-like"/>
</dbReference>